<reference evidence="3" key="1">
    <citation type="submission" date="2022-06" db="EMBL/GenBank/DDBJ databases">
        <title>Solitalea sp. MAHUQ-68 isolated from rhizospheric soil.</title>
        <authorList>
            <person name="Huq M.A."/>
        </authorList>
    </citation>
    <scope>NUCLEOTIDE SEQUENCE</scope>
    <source>
        <strain evidence="3">MAHUQ-68</strain>
    </source>
</reference>
<dbReference type="InterPro" id="IPR029044">
    <property type="entry name" value="Nucleotide-diphossugar_trans"/>
</dbReference>
<gene>
    <name evidence="3" type="ORF">NF867_09580</name>
</gene>
<name>A0A9X2F1U0_9SPHI</name>
<protein>
    <submittedName>
        <fullName evidence="3">Nucleotidyltransferase family protein</fullName>
    </submittedName>
</protein>
<dbReference type="Gene3D" id="3.90.550.10">
    <property type="entry name" value="Spore Coat Polysaccharide Biosynthesis Protein SpsA, Chain A"/>
    <property type="match status" value="1"/>
</dbReference>
<dbReference type="InterPro" id="IPR050486">
    <property type="entry name" value="Mannose-1P_guanyltransferase"/>
</dbReference>
<accession>A0A9X2F1U0</accession>
<dbReference type="InterPro" id="IPR000644">
    <property type="entry name" value="CBS_dom"/>
</dbReference>
<keyword evidence="1" id="KW-0129">CBS domain</keyword>
<dbReference type="Pfam" id="PF00571">
    <property type="entry name" value="CBS"/>
    <property type="match status" value="1"/>
</dbReference>
<dbReference type="AlphaFoldDB" id="A0A9X2F1U0"/>
<evidence type="ECO:0000313" key="4">
    <source>
        <dbReference type="Proteomes" id="UP001155182"/>
    </source>
</evidence>
<proteinExistence type="predicted"/>
<evidence type="ECO:0000313" key="3">
    <source>
        <dbReference type="EMBL" id="MCO4293114.1"/>
    </source>
</evidence>
<dbReference type="SUPFAM" id="SSF54631">
    <property type="entry name" value="CBS-domain pair"/>
    <property type="match status" value="1"/>
</dbReference>
<dbReference type="Gene3D" id="3.10.580.10">
    <property type="entry name" value="CBS-domain"/>
    <property type="match status" value="1"/>
</dbReference>
<evidence type="ECO:0000259" key="2">
    <source>
        <dbReference type="PROSITE" id="PS51371"/>
    </source>
</evidence>
<feature type="domain" description="CBS" evidence="2">
    <location>
        <begin position="1"/>
        <end position="58"/>
    </location>
</feature>
<dbReference type="SUPFAM" id="SSF53448">
    <property type="entry name" value="Nucleotide-diphospho-sugar transferases"/>
    <property type="match status" value="1"/>
</dbReference>
<dbReference type="PANTHER" id="PTHR22572">
    <property type="entry name" value="SUGAR-1-PHOSPHATE GUANYL TRANSFERASE"/>
    <property type="match status" value="1"/>
</dbReference>
<dbReference type="InterPro" id="IPR046342">
    <property type="entry name" value="CBS_dom_sf"/>
</dbReference>
<comment type="caution">
    <text evidence="3">The sequence shown here is derived from an EMBL/GenBank/DDBJ whole genome shotgun (WGS) entry which is preliminary data.</text>
</comment>
<dbReference type="CDD" id="cd06426">
    <property type="entry name" value="NTP_transferase_like_2"/>
    <property type="match status" value="1"/>
</dbReference>
<dbReference type="PROSITE" id="PS51371">
    <property type="entry name" value="CBS"/>
    <property type="match status" value="1"/>
</dbReference>
<dbReference type="Proteomes" id="UP001155182">
    <property type="component" value="Unassembled WGS sequence"/>
</dbReference>
<evidence type="ECO:0000256" key="1">
    <source>
        <dbReference type="PROSITE-ProRule" id="PRU00703"/>
    </source>
</evidence>
<dbReference type="RefSeq" id="WP_252587617.1">
    <property type="nucleotide sequence ID" value="NZ_JAMWYS010000032.1"/>
</dbReference>
<sequence>MNYRKHLIHKDKEVISALRMLNELALDSILFVVDDNDRLIGSLTDGDIRRGLIKELTLENQLIDFIQPHPVFIENGNYTIEDLHKFKERSLKIIPILNESHQVIEILNFRLQKSLLPLTALIMAGGEGVRLRPLTENTPKPMLKVGDKPIIEYNIDRLKLFGIRNIFISIKYLGEQLIDYFGDGSQKGINIQYIKEDEPLGTIGAISLLKGIAHDNLLVMNSDILTNIDYEDFYSSHRNNCSTMSVSSVPYNVKIPYAVLETNDHSVVSFVEKPTYTFYSNGGIYLINKEILSWVPKNQIFHATDLMQEVIKRGAKLTNYPLLDYWLDIGRHEDYIKAQEDIKHIKF</sequence>
<organism evidence="3 4">
    <name type="scientific">Solitalea agri</name>
    <dbReference type="NCBI Taxonomy" id="2953739"/>
    <lineage>
        <taxon>Bacteria</taxon>
        <taxon>Pseudomonadati</taxon>
        <taxon>Bacteroidota</taxon>
        <taxon>Sphingobacteriia</taxon>
        <taxon>Sphingobacteriales</taxon>
        <taxon>Sphingobacteriaceae</taxon>
        <taxon>Solitalea</taxon>
    </lineage>
</organism>
<dbReference type="InterPro" id="IPR005835">
    <property type="entry name" value="NTP_transferase_dom"/>
</dbReference>
<dbReference type="EMBL" id="JAMWYS010000032">
    <property type="protein sequence ID" value="MCO4293114.1"/>
    <property type="molecule type" value="Genomic_DNA"/>
</dbReference>
<dbReference type="Pfam" id="PF00483">
    <property type="entry name" value="NTP_transferase"/>
    <property type="match status" value="1"/>
</dbReference>
<keyword evidence="4" id="KW-1185">Reference proteome</keyword>